<evidence type="ECO:0000256" key="2">
    <source>
        <dbReference type="ARBA" id="ARBA00023163"/>
    </source>
</evidence>
<protein>
    <submittedName>
        <fullName evidence="4">AraC-type DNA-binding protein</fullName>
    </submittedName>
</protein>
<dbReference type="STRING" id="1250231.SAMN04488552_2670"/>
<dbReference type="Gene3D" id="1.10.10.60">
    <property type="entry name" value="Homeodomain-like"/>
    <property type="match status" value="1"/>
</dbReference>
<dbReference type="PANTHER" id="PTHR47893:SF1">
    <property type="entry name" value="REGULATORY PROTEIN PCHR"/>
    <property type="match status" value="1"/>
</dbReference>
<dbReference type="InterPro" id="IPR018060">
    <property type="entry name" value="HTH_AraC"/>
</dbReference>
<keyword evidence="1" id="KW-0805">Transcription regulation</keyword>
<dbReference type="PROSITE" id="PS01124">
    <property type="entry name" value="HTH_ARAC_FAMILY_2"/>
    <property type="match status" value="1"/>
</dbReference>
<dbReference type="GO" id="GO:0003700">
    <property type="term" value="F:DNA-binding transcription factor activity"/>
    <property type="evidence" value="ECO:0007669"/>
    <property type="project" value="InterPro"/>
</dbReference>
<dbReference type="SUPFAM" id="SSF46689">
    <property type="entry name" value="Homeodomain-like"/>
    <property type="match status" value="1"/>
</dbReference>
<keyword evidence="5" id="KW-1185">Reference proteome</keyword>
<evidence type="ECO:0000313" key="4">
    <source>
        <dbReference type="EMBL" id="SDS27948.1"/>
    </source>
</evidence>
<dbReference type="PANTHER" id="PTHR47893">
    <property type="entry name" value="REGULATORY PROTEIN PCHR"/>
    <property type="match status" value="1"/>
</dbReference>
<dbReference type="Pfam" id="PF12833">
    <property type="entry name" value="HTH_18"/>
    <property type="match status" value="1"/>
</dbReference>
<evidence type="ECO:0000256" key="1">
    <source>
        <dbReference type="ARBA" id="ARBA00023015"/>
    </source>
</evidence>
<keyword evidence="2" id="KW-0804">Transcription</keyword>
<dbReference type="EMBL" id="LT629745">
    <property type="protein sequence ID" value="SDS27948.1"/>
    <property type="molecule type" value="Genomic_DNA"/>
</dbReference>
<organism evidence="4 5">
    <name type="scientific">Christiangramia echinicola</name>
    <dbReference type="NCBI Taxonomy" id="279359"/>
    <lineage>
        <taxon>Bacteria</taxon>
        <taxon>Pseudomonadati</taxon>
        <taxon>Bacteroidota</taxon>
        <taxon>Flavobacteriia</taxon>
        <taxon>Flavobacteriales</taxon>
        <taxon>Flavobacteriaceae</taxon>
        <taxon>Christiangramia</taxon>
    </lineage>
</organism>
<sequence>MNKIAIQSIAAQDVIIELSEAFGSKWEEYYGEYSIELPSSEGSGAISGINFPNGVGLFKFKLKLNEECCLDFCSKQIHPFKFMYVIEGSLQHQFRDEELTHKIEDGQSVILGANYKSGNKIFFPSDEEINLIILDVDRKKFVDQLTFPLEEMDEIYHEIFADTNAIRTLYHHTQYSLKMAHLVNELGSFETIGLERTSFHGAKALELLTYMLMLYKDDSKNVEQQSILRQNDLKKIKNVVRLIDKNIEEIGNVSSLAAGAGISEAKLQEGFQILFNNTVHGYIQERRLEYAMLLLLKTNKTISEIVYAIGLNSRSHFSKIFKEKYGEPPKAIRLNKKS</sequence>
<evidence type="ECO:0000313" key="5">
    <source>
        <dbReference type="Proteomes" id="UP000198858"/>
    </source>
</evidence>
<reference evidence="4 5" key="1">
    <citation type="submission" date="2016-10" db="EMBL/GenBank/DDBJ databases">
        <authorList>
            <person name="Varghese N."/>
            <person name="Submissions S."/>
        </authorList>
    </citation>
    <scope>NUCLEOTIDE SEQUENCE [LARGE SCALE GENOMIC DNA]</scope>
    <source>
        <strain evidence="4 5">Mar_2010_102</strain>
    </source>
</reference>
<feature type="domain" description="HTH araC/xylS-type" evidence="3">
    <location>
        <begin position="237"/>
        <end position="335"/>
    </location>
</feature>
<dbReference type="RefSeq" id="WP_089663296.1">
    <property type="nucleotide sequence ID" value="NZ_LT629745.1"/>
</dbReference>
<dbReference type="AlphaFoldDB" id="A0A1H1QWS0"/>
<gene>
    <name evidence="4" type="ORF">SAMN04488552_2670</name>
</gene>
<dbReference type="InterPro" id="IPR053142">
    <property type="entry name" value="PchR_regulatory_protein"/>
</dbReference>
<dbReference type="GO" id="GO:0043565">
    <property type="term" value="F:sequence-specific DNA binding"/>
    <property type="evidence" value="ECO:0007669"/>
    <property type="project" value="InterPro"/>
</dbReference>
<keyword evidence="4" id="KW-0238">DNA-binding</keyword>
<dbReference type="SMART" id="SM00342">
    <property type="entry name" value="HTH_ARAC"/>
    <property type="match status" value="1"/>
</dbReference>
<proteinExistence type="predicted"/>
<dbReference type="InterPro" id="IPR009057">
    <property type="entry name" value="Homeodomain-like_sf"/>
</dbReference>
<accession>A0A1H1QWS0</accession>
<name>A0A1H1QWS0_9FLAO</name>
<evidence type="ECO:0000259" key="3">
    <source>
        <dbReference type="PROSITE" id="PS01124"/>
    </source>
</evidence>
<dbReference type="Proteomes" id="UP000198858">
    <property type="component" value="Chromosome I"/>
</dbReference>